<dbReference type="AlphaFoldDB" id="A0ABD2NW62"/>
<protein>
    <submittedName>
        <fullName evidence="1">Uncharacterized protein</fullName>
    </submittedName>
</protein>
<reference evidence="1 2" key="1">
    <citation type="journal article" date="2021" name="BMC Biol.">
        <title>Horizontally acquired antibacterial genes associated with adaptive radiation of ladybird beetles.</title>
        <authorList>
            <person name="Li H.S."/>
            <person name="Tang X.F."/>
            <person name="Huang Y.H."/>
            <person name="Xu Z.Y."/>
            <person name="Chen M.L."/>
            <person name="Du X.Y."/>
            <person name="Qiu B.Y."/>
            <person name="Chen P.T."/>
            <person name="Zhang W."/>
            <person name="Slipinski A."/>
            <person name="Escalona H.E."/>
            <person name="Waterhouse R.M."/>
            <person name="Zwick A."/>
            <person name="Pang H."/>
        </authorList>
    </citation>
    <scope>NUCLEOTIDE SEQUENCE [LARGE SCALE GENOMIC DNA]</scope>
    <source>
        <strain evidence="1">SYSU2018</strain>
    </source>
</reference>
<organism evidence="1 2">
    <name type="scientific">Cryptolaemus montrouzieri</name>
    <dbReference type="NCBI Taxonomy" id="559131"/>
    <lineage>
        <taxon>Eukaryota</taxon>
        <taxon>Metazoa</taxon>
        <taxon>Ecdysozoa</taxon>
        <taxon>Arthropoda</taxon>
        <taxon>Hexapoda</taxon>
        <taxon>Insecta</taxon>
        <taxon>Pterygota</taxon>
        <taxon>Neoptera</taxon>
        <taxon>Endopterygota</taxon>
        <taxon>Coleoptera</taxon>
        <taxon>Polyphaga</taxon>
        <taxon>Cucujiformia</taxon>
        <taxon>Coccinelloidea</taxon>
        <taxon>Coccinellidae</taxon>
        <taxon>Scymninae</taxon>
        <taxon>Scymnini</taxon>
        <taxon>Cryptolaemus</taxon>
    </lineage>
</organism>
<sequence>MVICRTPICLEPSYSLIFSGISSHISACSCINNSLVLKVHHLLEGVEKLRNFYFDLLRMRETLGMLACLRIIDNSMTLFCLLNGLFSQSLCAMKFTCIFLNTK</sequence>
<accession>A0ABD2NW62</accession>
<gene>
    <name evidence="1" type="ORF">HHI36_005925</name>
</gene>
<dbReference type="PROSITE" id="PS51257">
    <property type="entry name" value="PROKAR_LIPOPROTEIN"/>
    <property type="match status" value="1"/>
</dbReference>
<proteinExistence type="predicted"/>
<dbReference type="EMBL" id="JABFTP020000144">
    <property type="protein sequence ID" value="KAL3282758.1"/>
    <property type="molecule type" value="Genomic_DNA"/>
</dbReference>
<keyword evidence="2" id="KW-1185">Reference proteome</keyword>
<comment type="caution">
    <text evidence="1">The sequence shown here is derived from an EMBL/GenBank/DDBJ whole genome shotgun (WGS) entry which is preliminary data.</text>
</comment>
<evidence type="ECO:0000313" key="1">
    <source>
        <dbReference type="EMBL" id="KAL3282758.1"/>
    </source>
</evidence>
<dbReference type="Proteomes" id="UP001516400">
    <property type="component" value="Unassembled WGS sequence"/>
</dbReference>
<evidence type="ECO:0000313" key="2">
    <source>
        <dbReference type="Proteomes" id="UP001516400"/>
    </source>
</evidence>
<name>A0ABD2NW62_9CUCU</name>